<name>A0A370L6X2_9HYPH</name>
<dbReference type="PANTHER" id="PTHR34982:SF1">
    <property type="entry name" value="FLAGELLAR ASSEMBLY PROTEIN FLIH"/>
    <property type="match status" value="1"/>
</dbReference>
<evidence type="ECO:0000313" key="4">
    <source>
        <dbReference type="Proteomes" id="UP000255207"/>
    </source>
</evidence>
<evidence type="ECO:0000256" key="2">
    <source>
        <dbReference type="ARBA" id="ARBA00022927"/>
    </source>
</evidence>
<keyword evidence="4" id="KW-1185">Reference proteome</keyword>
<evidence type="ECO:0000313" key="3">
    <source>
        <dbReference type="EMBL" id="RDJ25383.1"/>
    </source>
</evidence>
<sequence length="202" mass="21430">MGTAKKFMFGTDFREGGRRATTEADIASARAEGFSAGQEQGRREAESQFNALVGKLVRSADKLVADEQKRLAEIEGQAAQVAIVTAQGLARAALAQQPLAALERAVRECLGHARLAPHLVVRVNETAVEPVESMLAGLAREMGFAGRLVVLGQPDIAIGDGRIEWADGGFVVDGARLEQLVEQAVASLFGPHQLGGTERRSS</sequence>
<dbReference type="Proteomes" id="UP000255207">
    <property type="component" value="Unassembled WGS sequence"/>
</dbReference>
<protein>
    <submittedName>
        <fullName evidence="3">Flagellar assembly protein FliH</fullName>
    </submittedName>
</protein>
<keyword evidence="2" id="KW-0653">Protein transport</keyword>
<dbReference type="EMBL" id="QQTP01000005">
    <property type="protein sequence ID" value="RDJ25383.1"/>
    <property type="molecule type" value="Genomic_DNA"/>
</dbReference>
<organism evidence="3 4">
    <name type="scientific">Bosea caraganae</name>
    <dbReference type="NCBI Taxonomy" id="2763117"/>
    <lineage>
        <taxon>Bacteria</taxon>
        <taxon>Pseudomonadati</taxon>
        <taxon>Pseudomonadota</taxon>
        <taxon>Alphaproteobacteria</taxon>
        <taxon>Hyphomicrobiales</taxon>
        <taxon>Boseaceae</taxon>
        <taxon>Bosea</taxon>
    </lineage>
</organism>
<comment type="caution">
    <text evidence="3">The sequence shown here is derived from an EMBL/GenBank/DDBJ whole genome shotgun (WGS) entry which is preliminary data.</text>
</comment>
<dbReference type="GO" id="GO:0015031">
    <property type="term" value="P:protein transport"/>
    <property type="evidence" value="ECO:0007669"/>
    <property type="project" value="UniProtKB-KW"/>
</dbReference>
<evidence type="ECO:0000256" key="1">
    <source>
        <dbReference type="ARBA" id="ARBA00022448"/>
    </source>
</evidence>
<dbReference type="InterPro" id="IPR051472">
    <property type="entry name" value="T3SS_Stator/FliH"/>
</dbReference>
<keyword evidence="1" id="KW-0813">Transport</keyword>
<keyword evidence="3" id="KW-0969">Cilium</keyword>
<keyword evidence="3" id="KW-0282">Flagellum</keyword>
<accession>A0A370L6X2</accession>
<reference evidence="4" key="1">
    <citation type="submission" date="2018-07" db="EMBL/GenBank/DDBJ databases">
        <authorList>
            <person name="Safronova V.I."/>
            <person name="Chirak E.R."/>
            <person name="Sazanova A.L."/>
        </authorList>
    </citation>
    <scope>NUCLEOTIDE SEQUENCE [LARGE SCALE GENOMIC DNA]</scope>
    <source>
        <strain evidence="4">RCAM04685</strain>
    </source>
</reference>
<dbReference type="GO" id="GO:0005829">
    <property type="term" value="C:cytosol"/>
    <property type="evidence" value="ECO:0007669"/>
    <property type="project" value="TreeGrafter"/>
</dbReference>
<proteinExistence type="predicted"/>
<dbReference type="AlphaFoldDB" id="A0A370L6X2"/>
<gene>
    <name evidence="3" type="ORF">DWE98_11665</name>
</gene>
<dbReference type="PANTHER" id="PTHR34982">
    <property type="entry name" value="YOP PROTEINS TRANSLOCATION PROTEIN L"/>
    <property type="match status" value="1"/>
</dbReference>
<keyword evidence="3" id="KW-0966">Cell projection</keyword>